<dbReference type="Gene3D" id="3.90.25.10">
    <property type="entry name" value="UDP-galactose 4-epimerase, domain 1"/>
    <property type="match status" value="1"/>
</dbReference>
<evidence type="ECO:0000313" key="2">
    <source>
        <dbReference type="EMBL" id="SAL86277.1"/>
    </source>
</evidence>
<dbReference type="InterPro" id="IPR036291">
    <property type="entry name" value="NAD(P)-bd_dom_sf"/>
</dbReference>
<gene>
    <name evidence="2" type="ORF">AWB74_07636</name>
</gene>
<dbReference type="PANTHER" id="PTHR43162:SF1">
    <property type="entry name" value="PRESTALK A DIFFERENTIATION PROTEIN A"/>
    <property type="match status" value="1"/>
</dbReference>
<dbReference type="AlphaFoldDB" id="A0A158KYT7"/>
<accession>A0A158KYT7</accession>
<dbReference type="EMBL" id="FCOM02000070">
    <property type="protein sequence ID" value="SAL86277.1"/>
    <property type="molecule type" value="Genomic_DNA"/>
</dbReference>
<evidence type="ECO:0000313" key="3">
    <source>
        <dbReference type="Proteomes" id="UP000055019"/>
    </source>
</evidence>
<dbReference type="SUPFAM" id="SSF51735">
    <property type="entry name" value="NAD(P)-binding Rossmann-fold domains"/>
    <property type="match status" value="1"/>
</dbReference>
<sequence length="313" mass="34074">MSKKVLITGATGDTGRAAVRESIALGLSVRALVHRRDERSAALEALGAEIVTGDLLEIDTLREAMRGIDAAYLVYPVAPGLITATVNFAQAAKETGVGTIINLSQRSANRESASHSSRDTFIAEEILNWSGLPVIHLRPTYFLEWLLYPWQLPYLQQGVLRMPAGKARHSPIAADDQGRAIAALLKNPEGHIGTTIPLSGPVEMDHEQMAAELSEALGRKIVFQDLPIDEYGASLDAMGVPPYIVQHLGGAMADYQNGRMSGADDNVEKLTGRRHRSRTCSRKATAASFRCRSMSPTRIRLRPPLPSQRTSRC</sequence>
<dbReference type="Proteomes" id="UP000055019">
    <property type="component" value="Unassembled WGS sequence"/>
</dbReference>
<evidence type="ECO:0000259" key="1">
    <source>
        <dbReference type="Pfam" id="PF05368"/>
    </source>
</evidence>
<feature type="domain" description="NmrA-like" evidence="1">
    <location>
        <begin position="1"/>
        <end position="248"/>
    </location>
</feature>
<dbReference type="InterPro" id="IPR008030">
    <property type="entry name" value="NmrA-like"/>
</dbReference>
<dbReference type="PANTHER" id="PTHR43162">
    <property type="match status" value="1"/>
</dbReference>
<dbReference type="RefSeq" id="WP_087039427.1">
    <property type="nucleotide sequence ID" value="NZ_FCOM02000070.1"/>
</dbReference>
<dbReference type="OrthoDB" id="9780595at2"/>
<organism evidence="2 3">
    <name type="scientific">Caballeronia arvi</name>
    <dbReference type="NCBI Taxonomy" id="1777135"/>
    <lineage>
        <taxon>Bacteria</taxon>
        <taxon>Pseudomonadati</taxon>
        <taxon>Pseudomonadota</taxon>
        <taxon>Betaproteobacteria</taxon>
        <taxon>Burkholderiales</taxon>
        <taxon>Burkholderiaceae</taxon>
        <taxon>Caballeronia</taxon>
    </lineage>
</organism>
<dbReference type="InterPro" id="IPR051604">
    <property type="entry name" value="Ergot_Alk_Oxidoreductase"/>
</dbReference>
<dbReference type="Pfam" id="PF05368">
    <property type="entry name" value="NmrA"/>
    <property type="match status" value="1"/>
</dbReference>
<keyword evidence="3" id="KW-1185">Reference proteome</keyword>
<comment type="caution">
    <text evidence="2">The sequence shown here is derived from an EMBL/GenBank/DDBJ whole genome shotgun (WGS) entry which is preliminary data.</text>
</comment>
<proteinExistence type="predicted"/>
<reference evidence="2" key="1">
    <citation type="submission" date="2016-01" db="EMBL/GenBank/DDBJ databases">
        <authorList>
            <person name="Peeters C."/>
        </authorList>
    </citation>
    <scope>NUCLEOTIDE SEQUENCE [LARGE SCALE GENOMIC DNA]</scope>
    <source>
        <strain evidence="2">LMG 29317</strain>
    </source>
</reference>
<protein>
    <submittedName>
        <fullName evidence="2">NmrA family protein</fullName>
    </submittedName>
</protein>
<dbReference type="Gene3D" id="3.40.50.720">
    <property type="entry name" value="NAD(P)-binding Rossmann-like Domain"/>
    <property type="match status" value="1"/>
</dbReference>
<name>A0A158KYT7_9BURK</name>